<feature type="transmembrane region" description="Helical" evidence="7">
    <location>
        <begin position="358"/>
        <end position="384"/>
    </location>
</feature>
<evidence type="ECO:0000313" key="8">
    <source>
        <dbReference type="EMBL" id="RLE51637.1"/>
    </source>
</evidence>
<dbReference type="PANTHER" id="PTHR30330">
    <property type="entry name" value="AGSS FAMILY TRANSPORTER, SODIUM-ALANINE"/>
    <property type="match status" value="1"/>
</dbReference>
<comment type="caution">
    <text evidence="8">The sequence shown here is derived from an EMBL/GenBank/DDBJ whole genome shotgun (WGS) entry which is preliminary data.</text>
</comment>
<dbReference type="AlphaFoldDB" id="A0A497EWR0"/>
<reference evidence="8 9" key="1">
    <citation type="submission" date="2018-06" db="EMBL/GenBank/DDBJ databases">
        <title>Extensive metabolic versatility and redundancy in microbially diverse, dynamic hydrothermal sediments.</title>
        <authorList>
            <person name="Dombrowski N."/>
            <person name="Teske A."/>
            <person name="Baker B.J."/>
        </authorList>
    </citation>
    <scope>NUCLEOTIDE SEQUENCE [LARGE SCALE GENOMIC DNA]</scope>
    <source>
        <strain evidence="8">B34_G17</strain>
    </source>
</reference>
<feature type="transmembrane region" description="Helical" evidence="7">
    <location>
        <begin position="68"/>
        <end position="92"/>
    </location>
</feature>
<feature type="transmembrane region" description="Helical" evidence="7">
    <location>
        <begin position="196"/>
        <end position="214"/>
    </location>
</feature>
<feature type="transmembrane region" description="Helical" evidence="7">
    <location>
        <begin position="437"/>
        <end position="458"/>
    </location>
</feature>
<evidence type="ECO:0000256" key="2">
    <source>
        <dbReference type="ARBA" id="ARBA00022448"/>
    </source>
</evidence>
<keyword evidence="7" id="KW-0769">Symport</keyword>
<evidence type="ECO:0000256" key="7">
    <source>
        <dbReference type="RuleBase" id="RU363064"/>
    </source>
</evidence>
<evidence type="ECO:0000313" key="9">
    <source>
        <dbReference type="Proteomes" id="UP000272051"/>
    </source>
</evidence>
<gene>
    <name evidence="8" type="ORF">DRJ33_05490</name>
</gene>
<evidence type="ECO:0000256" key="3">
    <source>
        <dbReference type="ARBA" id="ARBA00022475"/>
    </source>
</evidence>
<evidence type="ECO:0000256" key="4">
    <source>
        <dbReference type="ARBA" id="ARBA00022692"/>
    </source>
</evidence>
<dbReference type="PANTHER" id="PTHR30330:SF3">
    <property type="entry name" value="TRANSCRIPTIONAL REGULATOR, LRP FAMILY"/>
    <property type="match status" value="1"/>
</dbReference>
<comment type="subcellular location">
    <subcellularLocation>
        <location evidence="1 7">Cell membrane</location>
        <topology evidence="1 7">Multi-pass membrane protein</topology>
    </subcellularLocation>
</comment>
<keyword evidence="6 7" id="KW-0472">Membrane</keyword>
<dbReference type="GO" id="GO:0005283">
    <property type="term" value="F:amino acid:sodium symporter activity"/>
    <property type="evidence" value="ECO:0007669"/>
    <property type="project" value="InterPro"/>
</dbReference>
<dbReference type="Pfam" id="PF01235">
    <property type="entry name" value="Na_Ala_symp"/>
    <property type="match status" value="1"/>
</dbReference>
<proteinExistence type="inferred from homology"/>
<accession>A0A497EWR0</accession>
<keyword evidence="5 7" id="KW-1133">Transmembrane helix</keyword>
<name>A0A497EWR0_9CREN</name>
<dbReference type="NCBIfam" id="TIGR00835">
    <property type="entry name" value="agcS"/>
    <property type="match status" value="1"/>
</dbReference>
<sequence>MGILEAILHWNSVINGIVWGLPMIIMLVATGVLVSILSGFIQIRKFDVAWKTMRWKGGAKGEVKPYKVWAAVMGATVGVGNIAGVSTAIHLGGPGALFWMWVCGILGMCLKATEVTLSVWSRKVLPDGRIRGGTMYYIEKIPKVGPALALLFSLFAFLCAFGIGNMTQANSVAHGAEFIANAFGITDPATIFNVRVASGLLIMFFTALVIIGGLRRIADAAFILVPVMVVWYIVFGLATWVLSGGFFKALQLIFTHAFTPMAGVGGFAGATVFAAVRYGFARGLFSNEAGLGSAPLAYAFAESDHPARQGFYGIFEVFMDTLVVCSITGIAVVATGAYETGATGAYLAMEAFTRVFGAWAGIVMGVALALFAFTTLLTWSFYGETTFIYFMVEKVKILSYRTASWIYRILWLPPIIAAAAAAQHLTAIWDLADTLNGLMAIPNLVAVVYFAPVAMRLLKDFYGRHLAEVTAAGGVSGIGRAFAATKALLKAVKEFYAPSTAVIVNT</sequence>
<keyword evidence="2 7" id="KW-0813">Transport</keyword>
<dbReference type="Gene3D" id="1.20.1740.10">
    <property type="entry name" value="Amino acid/polyamine transporter I"/>
    <property type="match status" value="1"/>
</dbReference>
<feature type="transmembrane region" description="Helical" evidence="7">
    <location>
        <begin position="405"/>
        <end position="425"/>
    </location>
</feature>
<comment type="similarity">
    <text evidence="7">Belongs to the alanine or glycine:cation symporter (AGCS) (TC 2.A.25) family.</text>
</comment>
<feature type="transmembrane region" description="Helical" evidence="7">
    <location>
        <begin position="317"/>
        <end position="338"/>
    </location>
</feature>
<organism evidence="8 9">
    <name type="scientific">Thermoproteota archaeon</name>
    <dbReference type="NCBI Taxonomy" id="2056631"/>
    <lineage>
        <taxon>Archaea</taxon>
        <taxon>Thermoproteota</taxon>
    </lineage>
</organism>
<evidence type="ECO:0000256" key="1">
    <source>
        <dbReference type="ARBA" id="ARBA00004651"/>
    </source>
</evidence>
<evidence type="ECO:0000256" key="6">
    <source>
        <dbReference type="ARBA" id="ARBA00023136"/>
    </source>
</evidence>
<dbReference type="EMBL" id="QMQX01000094">
    <property type="protein sequence ID" value="RLE51637.1"/>
    <property type="molecule type" value="Genomic_DNA"/>
</dbReference>
<feature type="transmembrane region" description="Helical" evidence="7">
    <location>
        <begin position="221"/>
        <end position="241"/>
    </location>
</feature>
<dbReference type="InterPro" id="IPR001463">
    <property type="entry name" value="Na/Ala_symport"/>
</dbReference>
<evidence type="ECO:0000256" key="5">
    <source>
        <dbReference type="ARBA" id="ARBA00022989"/>
    </source>
</evidence>
<feature type="transmembrane region" description="Helical" evidence="7">
    <location>
        <begin position="98"/>
        <end position="120"/>
    </location>
</feature>
<dbReference type="GO" id="GO:0005886">
    <property type="term" value="C:plasma membrane"/>
    <property type="evidence" value="ECO:0007669"/>
    <property type="project" value="UniProtKB-SubCell"/>
</dbReference>
<feature type="transmembrane region" description="Helical" evidence="7">
    <location>
        <begin position="17"/>
        <end position="41"/>
    </location>
</feature>
<feature type="transmembrane region" description="Helical" evidence="7">
    <location>
        <begin position="253"/>
        <end position="276"/>
    </location>
</feature>
<feature type="transmembrane region" description="Helical" evidence="7">
    <location>
        <begin position="141"/>
        <end position="163"/>
    </location>
</feature>
<keyword evidence="4 7" id="KW-0812">Transmembrane</keyword>
<dbReference type="PRINTS" id="PR00175">
    <property type="entry name" value="NAALASMPORT"/>
</dbReference>
<protein>
    <submittedName>
        <fullName evidence="8">Sodium:alanine symporter family protein</fullName>
    </submittedName>
</protein>
<keyword evidence="3 7" id="KW-1003">Cell membrane</keyword>
<dbReference type="Proteomes" id="UP000272051">
    <property type="component" value="Unassembled WGS sequence"/>
</dbReference>